<name>A0A4U9WEU4_SERFO</name>
<dbReference type="EMBL" id="CABEEZ010000144">
    <property type="protein sequence ID" value="VTR57549.1"/>
    <property type="molecule type" value="Genomic_DNA"/>
</dbReference>
<proteinExistence type="predicted"/>
<evidence type="ECO:0000313" key="1">
    <source>
        <dbReference type="EMBL" id="VTR57549.1"/>
    </source>
</evidence>
<organism evidence="1">
    <name type="scientific">Serratia fonticola</name>
    <dbReference type="NCBI Taxonomy" id="47917"/>
    <lineage>
        <taxon>Bacteria</taxon>
        <taxon>Pseudomonadati</taxon>
        <taxon>Pseudomonadota</taxon>
        <taxon>Gammaproteobacteria</taxon>
        <taxon>Enterobacterales</taxon>
        <taxon>Yersiniaceae</taxon>
        <taxon>Serratia</taxon>
    </lineage>
</organism>
<sequence length="30" mass="3699">MIYGTRVYAHIYTIVPINFNEFIFDISFKW</sequence>
<accession>A0A4U9WEU4</accession>
<gene>
    <name evidence="1" type="ORF">NCTC12965_07410</name>
</gene>
<protein>
    <submittedName>
        <fullName evidence="1">Uncharacterized protein</fullName>
    </submittedName>
</protein>
<reference evidence="1" key="1">
    <citation type="submission" date="2019-05" db="EMBL/GenBank/DDBJ databases">
        <authorList>
            <consortium name="Pathogen Informatics"/>
        </authorList>
    </citation>
    <scope>NUCLEOTIDE SEQUENCE [LARGE SCALE GENOMIC DNA]</scope>
    <source>
        <strain evidence="1">NCTC12965</strain>
    </source>
</reference>
<dbReference type="AlphaFoldDB" id="A0A4U9WEU4"/>